<name>A0A0L0D4G1_THETB</name>
<feature type="compositionally biased region" description="Low complexity" evidence="1">
    <location>
        <begin position="48"/>
        <end position="57"/>
    </location>
</feature>
<organism evidence="2 3">
    <name type="scientific">Thecamonas trahens ATCC 50062</name>
    <dbReference type="NCBI Taxonomy" id="461836"/>
    <lineage>
        <taxon>Eukaryota</taxon>
        <taxon>Apusozoa</taxon>
        <taxon>Apusomonadida</taxon>
        <taxon>Apusomonadidae</taxon>
        <taxon>Thecamonas</taxon>
    </lineage>
</organism>
<dbReference type="InterPro" id="IPR052654">
    <property type="entry name" value="CS_Sulfotransferase"/>
</dbReference>
<dbReference type="InterPro" id="IPR027417">
    <property type="entry name" value="P-loop_NTPase"/>
</dbReference>
<dbReference type="GeneID" id="25560120"/>
<keyword evidence="3" id="KW-1185">Reference proteome</keyword>
<feature type="compositionally biased region" description="Basic and acidic residues" evidence="1">
    <location>
        <begin position="88"/>
        <end position="97"/>
    </location>
</feature>
<dbReference type="AlphaFoldDB" id="A0A0L0D4G1"/>
<dbReference type="OMA" id="GLFLEIW"/>
<dbReference type="STRING" id="461836.A0A0L0D4G1"/>
<dbReference type="OrthoDB" id="526228at2759"/>
<dbReference type="PANTHER" id="PTHR15723:SF0">
    <property type="entry name" value="CARBOHYDRATE SULFOTRANSFERASE 15"/>
    <property type="match status" value="1"/>
</dbReference>
<dbReference type="PANTHER" id="PTHR15723">
    <property type="entry name" value="CARBOHYDRATE SULFOTRANSFERASE 15"/>
    <property type="match status" value="1"/>
</dbReference>
<dbReference type="SUPFAM" id="SSF52540">
    <property type="entry name" value="P-loop containing nucleoside triphosphate hydrolases"/>
    <property type="match status" value="1"/>
</dbReference>
<dbReference type="EMBL" id="GL349433">
    <property type="protein sequence ID" value="KNC46188.1"/>
    <property type="molecule type" value="Genomic_DNA"/>
</dbReference>
<gene>
    <name evidence="2" type="ORF">AMSG_00307</name>
</gene>
<evidence type="ECO:0008006" key="4">
    <source>
        <dbReference type="Google" id="ProtNLM"/>
    </source>
</evidence>
<evidence type="ECO:0000256" key="1">
    <source>
        <dbReference type="SAM" id="MobiDB-lite"/>
    </source>
</evidence>
<reference evidence="2 3" key="1">
    <citation type="submission" date="2010-05" db="EMBL/GenBank/DDBJ databases">
        <title>The Genome Sequence of Thecamonas trahens ATCC 50062.</title>
        <authorList>
            <consortium name="The Broad Institute Genome Sequencing Platform"/>
            <person name="Russ C."/>
            <person name="Cuomo C."/>
            <person name="Shea T."/>
            <person name="Young S.K."/>
            <person name="Zeng Q."/>
            <person name="Koehrsen M."/>
            <person name="Haas B."/>
            <person name="Borodovsky M."/>
            <person name="Guigo R."/>
            <person name="Alvarado L."/>
            <person name="Berlin A."/>
            <person name="Bochicchio J."/>
            <person name="Borenstein D."/>
            <person name="Chapman S."/>
            <person name="Chen Z."/>
            <person name="Freedman E."/>
            <person name="Gellesch M."/>
            <person name="Goldberg J."/>
            <person name="Griggs A."/>
            <person name="Gujja S."/>
            <person name="Heilman E."/>
            <person name="Heiman D."/>
            <person name="Hepburn T."/>
            <person name="Howarth C."/>
            <person name="Jen D."/>
            <person name="Larson L."/>
            <person name="Mehta T."/>
            <person name="Park D."/>
            <person name="Pearson M."/>
            <person name="Roberts A."/>
            <person name="Saif S."/>
            <person name="Shenoy N."/>
            <person name="Sisk P."/>
            <person name="Stolte C."/>
            <person name="Sykes S."/>
            <person name="Thomson T."/>
            <person name="Walk T."/>
            <person name="White J."/>
            <person name="Yandava C."/>
            <person name="Burger G."/>
            <person name="Gray M.W."/>
            <person name="Holland P.W.H."/>
            <person name="King N."/>
            <person name="Lang F.B.F."/>
            <person name="Roger A.J."/>
            <person name="Ruiz-Trillo I."/>
            <person name="Lander E."/>
            <person name="Nusbaum C."/>
        </authorList>
    </citation>
    <scope>NUCLEOTIDE SEQUENCE [LARGE SCALE GENOMIC DNA]</scope>
    <source>
        <strain evidence="2 3">ATCC 50062</strain>
    </source>
</reference>
<dbReference type="GO" id="GO:0050659">
    <property type="term" value="F:N-acetylgalactosamine 4-sulfate 6-O-sulfotransferase activity"/>
    <property type="evidence" value="ECO:0007669"/>
    <property type="project" value="TreeGrafter"/>
</dbReference>
<dbReference type="Gene3D" id="3.40.50.300">
    <property type="entry name" value="P-loop containing nucleotide triphosphate hydrolases"/>
    <property type="match status" value="1"/>
</dbReference>
<dbReference type="RefSeq" id="XP_013763163.1">
    <property type="nucleotide sequence ID" value="XM_013907709.1"/>
</dbReference>
<accession>A0A0L0D4G1</accession>
<sequence length="496" mass="54785">MPRYRHVPRLAVSLAFVVFVVFMVAWPSSAPRGGSSARMLAEFRSLPSTTGASRASPSSPPCSPSSSTSSFKSDHECRKSGASQSGRQRQEGRRLLGDEKAIRAAAEAYMDVVRPEMFNSSGRAGIPDDDDDWLDGYASPCWLDDGGGLRCMPAFMILGVFQAGVKDVYLRMGRHPAIHDASGLHILFWCEPHKWEDYAGTMSRVAEKHLLSAPDHLVGEVSPATFEFMWAQSTDLLRPTFAKAARECWTELGAGGQERTDAGRDRCIQESRAAELEFARAHGVPAGRDETLSAFTTPYLVRAAVGTSTKLIVVLRNPADRLYAAYNKYGQYDAEYGFGPDGFDAYLDAQLTLLEECIAKYSRFKCALEFEAIEYRYQALFYHADQIIKSMYGEFLPEWLAAFPEPSALLVVTHEEYVAGPKRVLARVFDHVGVDSTLTTAAWDDILEGGPATLNGQPSRERQPMHAATRARLDAFFAPDVAAIADYVGDDSLWRE</sequence>
<feature type="region of interest" description="Disordered" evidence="1">
    <location>
        <begin position="48"/>
        <end position="97"/>
    </location>
</feature>
<evidence type="ECO:0000313" key="2">
    <source>
        <dbReference type="EMBL" id="KNC46188.1"/>
    </source>
</evidence>
<dbReference type="Proteomes" id="UP000054408">
    <property type="component" value="Unassembled WGS sequence"/>
</dbReference>
<protein>
    <recommendedName>
        <fullName evidence="4">Sulfotransferase</fullName>
    </recommendedName>
</protein>
<dbReference type="GO" id="GO:0019319">
    <property type="term" value="P:hexose biosynthetic process"/>
    <property type="evidence" value="ECO:0007669"/>
    <property type="project" value="TreeGrafter"/>
</dbReference>
<evidence type="ECO:0000313" key="3">
    <source>
        <dbReference type="Proteomes" id="UP000054408"/>
    </source>
</evidence>
<dbReference type="eggNOG" id="ENOG502S662">
    <property type="taxonomic scope" value="Eukaryota"/>
</dbReference>
<proteinExistence type="predicted"/>